<dbReference type="EMBL" id="HQ127381">
    <property type="protein sequence ID" value="ADV76519.1"/>
    <property type="molecule type" value="Genomic_DNA"/>
</dbReference>
<dbReference type="Proteomes" id="UP000223743">
    <property type="component" value="Segment"/>
</dbReference>
<sequence length="77" mass="9429">MWRFNIKSKQRRNKKIMESYEEIEHIHINTGRKKLTQEEIEEANAFIESQEFKNMVKQAKESRQRVMNSKITNRTKM</sequence>
<proteinExistence type="predicted"/>
<evidence type="ECO:0000313" key="2">
    <source>
        <dbReference type="Proteomes" id="UP000223743"/>
    </source>
</evidence>
<organism evidence="1 2">
    <name type="scientific">Staphylococcus phage TEM126</name>
    <dbReference type="NCBI Taxonomy" id="947066"/>
    <lineage>
        <taxon>Viruses</taxon>
        <taxon>Duplodnaviria</taxon>
        <taxon>Heunggongvirae</taxon>
        <taxon>Uroviricota</taxon>
        <taxon>Caudoviricetes</taxon>
        <taxon>Azeredovirinae</taxon>
        <taxon>Dubowvirus</taxon>
        <taxon>Dubowvirus TEM126</taxon>
    </lineage>
</organism>
<protein>
    <submittedName>
        <fullName evidence="1">Uncharacterized protein</fullName>
    </submittedName>
</protein>
<dbReference type="GeneID" id="65068762"/>
<dbReference type="KEGG" id="vg:65068762"/>
<name>E9LT71_9CAUD</name>
<accession>E9LT71</accession>
<dbReference type="RefSeq" id="YP_010079812.1">
    <property type="nucleotide sequence ID" value="NC_054978.1"/>
</dbReference>
<keyword evidence="2" id="KW-1185">Reference proteome</keyword>
<evidence type="ECO:0000313" key="1">
    <source>
        <dbReference type="EMBL" id="ADV76519.1"/>
    </source>
</evidence>
<reference evidence="1 2" key="1">
    <citation type="journal article" date="2011" name="Arch. Virol.">
        <title>Genomic sequence of temperate phage TEM126 isolated from wild type S. aureus.</title>
        <authorList>
            <person name="Lee Y.D."/>
            <person name="Chang H.I."/>
            <person name="Park J.H."/>
        </authorList>
    </citation>
    <scope>NUCLEOTIDE SEQUENCE [LARGE SCALE GENOMIC DNA]</scope>
</reference>